<feature type="compositionally biased region" description="Low complexity" evidence="1">
    <location>
        <begin position="551"/>
        <end position="561"/>
    </location>
</feature>
<evidence type="ECO:0000256" key="1">
    <source>
        <dbReference type="SAM" id="MobiDB-lite"/>
    </source>
</evidence>
<accession>A0A0G4FIH3</accession>
<reference evidence="2 3" key="1">
    <citation type="submission" date="2014-11" db="EMBL/GenBank/DDBJ databases">
        <authorList>
            <person name="Zhu J."/>
            <person name="Qi W."/>
            <person name="Song R."/>
        </authorList>
    </citation>
    <scope>NUCLEOTIDE SEQUENCE [LARGE SCALE GENOMIC DNA]</scope>
</reference>
<dbReference type="VEuPathDB" id="CryptoDB:Vbra_5855"/>
<name>A0A0G4FIH3_VITBC</name>
<protein>
    <submittedName>
        <fullName evidence="2">Uncharacterized protein</fullName>
    </submittedName>
</protein>
<gene>
    <name evidence="2" type="ORF">Vbra_5855</name>
</gene>
<keyword evidence="3" id="KW-1185">Reference proteome</keyword>
<dbReference type="AlphaFoldDB" id="A0A0G4FIH3"/>
<evidence type="ECO:0000313" key="2">
    <source>
        <dbReference type="EMBL" id="CEM13085.1"/>
    </source>
</evidence>
<organism evidence="2 3">
    <name type="scientific">Vitrella brassicaformis (strain CCMP3155)</name>
    <dbReference type="NCBI Taxonomy" id="1169540"/>
    <lineage>
        <taxon>Eukaryota</taxon>
        <taxon>Sar</taxon>
        <taxon>Alveolata</taxon>
        <taxon>Colpodellida</taxon>
        <taxon>Vitrellaceae</taxon>
        <taxon>Vitrella</taxon>
    </lineage>
</organism>
<feature type="compositionally biased region" description="Pro residues" evidence="1">
    <location>
        <begin position="8"/>
        <end position="17"/>
    </location>
</feature>
<sequence length="617" mass="67852">MEVEQPAADPPQDPPAPAADAQHDHAQEAIQAPAVPAVPPSYWLDKSEAVFDLPFVNVQLKQIEERLYASRASAKQMAVADSVILGQHSVDAQNTGFAALVDATSGKQMYPMVPWGGYKVNDGVAGGEPCYFEAKTTMLKAIGQRGSKSRSAQTEAYRRGNVWVMYVTDKNSPYWPRLEDFGASADEVQSGRRLARVPDFQQVIMGVRNGSIGFHRDAKMDELTAQFRDLATWLGQIVGIKFGIIGTAEGDSLPTETEPALKALVDGLCDPCSNNMESVVELLTHDVREALEAKGYTFFLLTSDKHKRHAQEVADKVGIEVVTNSVLIPQRHWHFLVPLSNLVATLSDSIWKAPEAADMPFDWLHSCGFCGKHSLDGIVCDGCNGGYCEKCVVEYDPKTHKEDEPLYVHNCRWCIAYKMALASVRGLTTHHELCRLKDLKDWPMCCDGCKATRKARHHKRSIVGLRKTVDFAKWQEKPTCACVPNSRNYIKDESGTIAQYDGPVGSSGASSSGGQLTTCDYCQALLAAEVGMLDRVIKNFVEAAYLQPDAIRYPPSRSPSPARRRKRAEMAEESDDSSDSDGEASSPDRKAPRRAGKGLNGGYWAAVQERRRPQKAG</sequence>
<feature type="compositionally biased region" description="Acidic residues" evidence="1">
    <location>
        <begin position="571"/>
        <end position="582"/>
    </location>
</feature>
<evidence type="ECO:0000313" key="3">
    <source>
        <dbReference type="Proteomes" id="UP000041254"/>
    </source>
</evidence>
<dbReference type="InParanoid" id="A0A0G4FIH3"/>
<dbReference type="Proteomes" id="UP000041254">
    <property type="component" value="Unassembled WGS sequence"/>
</dbReference>
<proteinExistence type="predicted"/>
<feature type="region of interest" description="Disordered" evidence="1">
    <location>
        <begin position="1"/>
        <end position="27"/>
    </location>
</feature>
<dbReference type="EMBL" id="CDMY01000443">
    <property type="protein sequence ID" value="CEM13085.1"/>
    <property type="molecule type" value="Genomic_DNA"/>
</dbReference>
<feature type="region of interest" description="Disordered" evidence="1">
    <location>
        <begin position="551"/>
        <end position="617"/>
    </location>
</feature>